<keyword evidence="2" id="KW-1185">Reference proteome</keyword>
<dbReference type="Proteomes" id="UP001499895">
    <property type="component" value="Unassembled WGS sequence"/>
</dbReference>
<sequence>MTEVDPVPPLPFTFRDAYSRAPRLLTETYAVLRLQVLAGDATSTPDERREYLLRYAALADRQAEATGGEDDVVVAEHTAEQLLGHDRQHGVTAGLYDQNHPIWTVHGVRGYVRQEYATWHPDHLN</sequence>
<protein>
    <submittedName>
        <fullName evidence="1">Uncharacterized protein</fullName>
    </submittedName>
</protein>
<accession>A0ABN1A037</accession>
<proteinExistence type="predicted"/>
<reference evidence="1 2" key="1">
    <citation type="journal article" date="2019" name="Int. J. Syst. Evol. Microbiol.">
        <title>The Global Catalogue of Microorganisms (GCM) 10K type strain sequencing project: providing services to taxonomists for standard genome sequencing and annotation.</title>
        <authorList>
            <consortium name="The Broad Institute Genomics Platform"/>
            <consortium name="The Broad Institute Genome Sequencing Center for Infectious Disease"/>
            <person name="Wu L."/>
            <person name="Ma J."/>
        </authorList>
    </citation>
    <scope>NUCLEOTIDE SEQUENCE [LARGE SCALE GENOMIC DNA]</scope>
    <source>
        <strain evidence="1 2">JCM 10649</strain>
    </source>
</reference>
<comment type="caution">
    <text evidence="1">The sequence shown here is derived from an EMBL/GenBank/DDBJ whole genome shotgun (WGS) entry which is preliminary data.</text>
</comment>
<evidence type="ECO:0000313" key="1">
    <source>
        <dbReference type="EMBL" id="GAA0464190.1"/>
    </source>
</evidence>
<name>A0ABN1A037_9ACTN</name>
<gene>
    <name evidence="1" type="ORF">GCM10009544_28170</name>
</gene>
<evidence type="ECO:0000313" key="2">
    <source>
        <dbReference type="Proteomes" id="UP001499895"/>
    </source>
</evidence>
<dbReference type="EMBL" id="BAAAHB010000026">
    <property type="protein sequence ID" value="GAA0464190.1"/>
    <property type="molecule type" value="Genomic_DNA"/>
</dbReference>
<dbReference type="RefSeq" id="WP_344090070.1">
    <property type="nucleotide sequence ID" value="NZ_BAAAHB010000026.1"/>
</dbReference>
<organism evidence="1 2">
    <name type="scientific">Streptomyces stramineus</name>
    <dbReference type="NCBI Taxonomy" id="173861"/>
    <lineage>
        <taxon>Bacteria</taxon>
        <taxon>Bacillati</taxon>
        <taxon>Actinomycetota</taxon>
        <taxon>Actinomycetes</taxon>
        <taxon>Kitasatosporales</taxon>
        <taxon>Streptomycetaceae</taxon>
        <taxon>Streptomyces</taxon>
    </lineage>
</organism>